<dbReference type="Pfam" id="PF16158">
    <property type="entry name" value="N_BRCA1_IG"/>
    <property type="match status" value="1"/>
</dbReference>
<gene>
    <name evidence="3" type="ORF">GCM10007935_19040</name>
</gene>
<dbReference type="SMART" id="SM00530">
    <property type="entry name" value="HTH_XRE"/>
    <property type="match status" value="1"/>
</dbReference>
<dbReference type="SUPFAM" id="SSF47413">
    <property type="entry name" value="lambda repressor-like DNA-binding domains"/>
    <property type="match status" value="1"/>
</dbReference>
<dbReference type="Proteomes" id="UP001156903">
    <property type="component" value="Unassembled WGS sequence"/>
</dbReference>
<dbReference type="EMBL" id="BSPB01000012">
    <property type="protein sequence ID" value="GLS14473.1"/>
    <property type="molecule type" value="Genomic_DNA"/>
</dbReference>
<dbReference type="Gene3D" id="1.10.260.40">
    <property type="entry name" value="lambda repressor-like DNA-binding domains"/>
    <property type="match status" value="1"/>
</dbReference>
<dbReference type="CDD" id="cd14947">
    <property type="entry name" value="NBR1_like"/>
    <property type="match status" value="1"/>
</dbReference>
<dbReference type="PROSITE" id="PS50943">
    <property type="entry name" value="HTH_CROC1"/>
    <property type="match status" value="1"/>
</dbReference>
<feature type="region of interest" description="Disordered" evidence="1">
    <location>
        <begin position="1"/>
        <end position="22"/>
    </location>
</feature>
<protein>
    <recommendedName>
        <fullName evidence="2">HTH cro/C1-type domain-containing protein</fullName>
    </recommendedName>
</protein>
<dbReference type="PANTHER" id="PTHR20930:SF0">
    <property type="entry name" value="PROTEIN ILRUN"/>
    <property type="match status" value="1"/>
</dbReference>
<evidence type="ECO:0000313" key="3">
    <source>
        <dbReference type="EMBL" id="GLS14473.1"/>
    </source>
</evidence>
<dbReference type="InterPro" id="IPR010982">
    <property type="entry name" value="Lambda_DNA-bd_dom_sf"/>
</dbReference>
<reference evidence="4" key="1">
    <citation type="journal article" date="2019" name="Int. J. Syst. Evol. Microbiol.">
        <title>The Global Catalogue of Microorganisms (GCM) 10K type strain sequencing project: providing services to taxonomists for standard genome sequencing and annotation.</title>
        <authorList>
            <consortium name="The Broad Institute Genomics Platform"/>
            <consortium name="The Broad Institute Genome Sequencing Center for Infectious Disease"/>
            <person name="Wu L."/>
            <person name="Ma J."/>
        </authorList>
    </citation>
    <scope>NUCLEOTIDE SEQUENCE [LARGE SCALE GENOMIC DNA]</scope>
    <source>
        <strain evidence="4">NBRC 109341</strain>
    </source>
</reference>
<name>A0ABQ6C2A0_9BURK</name>
<dbReference type="InterPro" id="IPR001387">
    <property type="entry name" value="Cro/C1-type_HTH"/>
</dbReference>
<dbReference type="PANTHER" id="PTHR20930">
    <property type="entry name" value="OVARIAN CARCINOMA ANTIGEN CA125-RELATED"/>
    <property type="match status" value="1"/>
</dbReference>
<dbReference type="InterPro" id="IPR032350">
    <property type="entry name" value="Nbr1_FW"/>
</dbReference>
<feature type="compositionally biased region" description="Pro residues" evidence="1">
    <location>
        <begin position="1"/>
        <end position="11"/>
    </location>
</feature>
<comment type="caution">
    <text evidence="3">The sequence shown here is derived from an EMBL/GenBank/DDBJ whole genome shotgun (WGS) entry which is preliminary data.</text>
</comment>
<dbReference type="CDD" id="cd00093">
    <property type="entry name" value="HTH_XRE"/>
    <property type="match status" value="1"/>
</dbReference>
<accession>A0ABQ6C2A0</accession>
<keyword evidence="4" id="KW-1185">Reference proteome</keyword>
<organism evidence="3 4">
    <name type="scientific">Hydrogenophaga electricum</name>
    <dbReference type="NCBI Taxonomy" id="1230953"/>
    <lineage>
        <taxon>Bacteria</taxon>
        <taxon>Pseudomonadati</taxon>
        <taxon>Pseudomonadota</taxon>
        <taxon>Betaproteobacteria</taxon>
        <taxon>Burkholderiales</taxon>
        <taxon>Comamonadaceae</taxon>
        <taxon>Hydrogenophaga</taxon>
    </lineage>
</organism>
<evidence type="ECO:0000313" key="4">
    <source>
        <dbReference type="Proteomes" id="UP001156903"/>
    </source>
</evidence>
<proteinExistence type="predicted"/>
<evidence type="ECO:0000259" key="2">
    <source>
        <dbReference type="PROSITE" id="PS50943"/>
    </source>
</evidence>
<dbReference type="Gene3D" id="2.60.40.10">
    <property type="entry name" value="Immunoglobulins"/>
    <property type="match status" value="1"/>
</dbReference>
<dbReference type="RefSeq" id="WP_284307596.1">
    <property type="nucleotide sequence ID" value="NZ_BSPB01000012.1"/>
</dbReference>
<sequence length="251" mass="27396">MNPTALPPKRPVPNDAPAGREPVSELARRIETRMLALGLSKKALAARAGIARQTLYTILDMGRDGDDRMPRVNTLVALAEALRVHPFWLVDGLFANVVVDAALAQPQQGDRAGLVRDVTYPGGAMVAPGSHFTKVWRVQNLGNTPWRQRKLVCWDEQIEAFLRAGSRRLPIGQRLRPDRTELLVPATPPGGVVELSMGFTAPTETGTVISYWVGTLADGRPCFGEDAGLEVCVHVTTLAETRAFRPQHRPA</sequence>
<dbReference type="Pfam" id="PF01381">
    <property type="entry name" value="HTH_3"/>
    <property type="match status" value="1"/>
</dbReference>
<evidence type="ECO:0000256" key="1">
    <source>
        <dbReference type="SAM" id="MobiDB-lite"/>
    </source>
</evidence>
<feature type="domain" description="HTH cro/C1-type" evidence="2">
    <location>
        <begin position="30"/>
        <end position="89"/>
    </location>
</feature>
<dbReference type="InterPro" id="IPR013783">
    <property type="entry name" value="Ig-like_fold"/>
</dbReference>